<comment type="caution">
    <text evidence="2">The sequence shown here is derived from an EMBL/GenBank/DDBJ whole genome shotgun (WGS) entry which is preliminary data.</text>
</comment>
<evidence type="ECO:0000256" key="1">
    <source>
        <dbReference type="SAM" id="MobiDB-lite"/>
    </source>
</evidence>
<proteinExistence type="predicted"/>
<dbReference type="EMBL" id="VWOX01000005">
    <property type="protein sequence ID" value="KAA5543681.1"/>
    <property type="molecule type" value="Genomic_DNA"/>
</dbReference>
<accession>A0A5M6D823</accession>
<dbReference type="Proteomes" id="UP000324479">
    <property type="component" value="Unassembled WGS sequence"/>
</dbReference>
<name>A0A5M6D823_9BACT</name>
<dbReference type="RefSeq" id="WP_150076432.1">
    <property type="nucleotide sequence ID" value="NZ_VWOX01000005.1"/>
</dbReference>
<feature type="region of interest" description="Disordered" evidence="1">
    <location>
        <begin position="1"/>
        <end position="22"/>
    </location>
</feature>
<keyword evidence="3" id="KW-1185">Reference proteome</keyword>
<evidence type="ECO:0000313" key="2">
    <source>
        <dbReference type="EMBL" id="KAA5543681.1"/>
    </source>
</evidence>
<protein>
    <submittedName>
        <fullName evidence="2">Uncharacterized protein</fullName>
    </submittedName>
</protein>
<sequence length="221" mass="25565">MQATRVEAVQPIPSTELPDPPPDLQQIIERGNVRWLTGGPPRETPDSFPASLSLAGETRFKFRYRYDSHARWSYERPSAGQPPTVLLRIRFRSVKLHVSHEVWLKHVPAAEKFWEDPLVRHECDHVRISSMPAIEQQFLDSVKAMKTVHVPLADVAGTDGRVSDREVQRWIDRRMDEALERTTDYVRIRYRELDRLTQHGRLPIPEDRGLIEISPGAPLNR</sequence>
<evidence type="ECO:0000313" key="3">
    <source>
        <dbReference type="Proteomes" id="UP000324479"/>
    </source>
</evidence>
<dbReference type="AlphaFoldDB" id="A0A5M6D823"/>
<reference evidence="2 3" key="1">
    <citation type="submission" date="2019-08" db="EMBL/GenBank/DDBJ databases">
        <authorList>
            <person name="Dhanesh K."/>
            <person name="Kumar G."/>
            <person name="Sasikala C."/>
            <person name="Venkata Ramana C."/>
        </authorList>
    </citation>
    <scope>NUCLEOTIDE SEQUENCE [LARGE SCALE GENOMIC DNA]</scope>
    <source>
        <strain evidence="2 3">JC645</strain>
    </source>
</reference>
<organism evidence="2 3">
    <name type="scientific">Roseiconus nitratireducens</name>
    <dbReference type="NCBI Taxonomy" id="2605748"/>
    <lineage>
        <taxon>Bacteria</taxon>
        <taxon>Pseudomonadati</taxon>
        <taxon>Planctomycetota</taxon>
        <taxon>Planctomycetia</taxon>
        <taxon>Pirellulales</taxon>
        <taxon>Pirellulaceae</taxon>
        <taxon>Roseiconus</taxon>
    </lineage>
</organism>
<gene>
    <name evidence="2" type="ORF">FYK55_10795</name>
</gene>